<dbReference type="Gene3D" id="3.90.400.10">
    <property type="entry name" value="Oligo-1,6-glucosidase, Domain 2"/>
    <property type="match status" value="1"/>
</dbReference>
<dbReference type="AlphaFoldDB" id="A0A9W6LP14"/>
<evidence type="ECO:0000256" key="1">
    <source>
        <dbReference type="ARBA" id="ARBA00008061"/>
    </source>
</evidence>
<dbReference type="InterPro" id="IPR017853">
    <property type="entry name" value="GH"/>
</dbReference>
<dbReference type="EMBL" id="BSDY01000014">
    <property type="protein sequence ID" value="GLI57198.1"/>
    <property type="molecule type" value="Genomic_DNA"/>
</dbReference>
<comment type="similarity">
    <text evidence="1 4">Belongs to the glycosyl hydrolase 13 family.</text>
</comment>
<accession>A0A9W6LP14</accession>
<dbReference type="GO" id="GO:0004556">
    <property type="term" value="F:alpha-amylase activity"/>
    <property type="evidence" value="ECO:0007669"/>
    <property type="project" value="UniProtKB-UniRule"/>
</dbReference>
<dbReference type="NCBIfam" id="NF008183">
    <property type="entry name" value="PRK10933.1"/>
    <property type="match status" value="1"/>
</dbReference>
<keyword evidence="5" id="KW-0119">Carbohydrate metabolism</keyword>
<keyword evidence="8" id="KW-1185">Reference proteome</keyword>
<evidence type="ECO:0000256" key="5">
    <source>
        <dbReference type="RuleBase" id="RU361134"/>
    </source>
</evidence>
<dbReference type="PRINTS" id="PR00110">
    <property type="entry name" value="ALPHAAMYLASE"/>
</dbReference>
<dbReference type="PANTHER" id="PTHR10357">
    <property type="entry name" value="ALPHA-AMYLASE FAMILY MEMBER"/>
    <property type="match status" value="1"/>
</dbReference>
<gene>
    <name evidence="7" type="ORF">PM10SUCC1_27120</name>
</gene>
<evidence type="ECO:0000313" key="8">
    <source>
        <dbReference type="Proteomes" id="UP001144471"/>
    </source>
</evidence>
<dbReference type="SUPFAM" id="SSF51445">
    <property type="entry name" value="(Trans)glycosidases"/>
    <property type="match status" value="1"/>
</dbReference>
<keyword evidence="2 5" id="KW-0378">Hydrolase</keyword>
<comment type="catalytic activity">
    <reaction evidence="5">
        <text>Endohydrolysis of (1-&gt;4)-alpha-D-glucosidic linkages in polysaccharides containing three or more (1-&gt;4)-alpha-linked D-glucose units.</text>
        <dbReference type="EC" id="3.2.1.1"/>
    </reaction>
</comment>
<proteinExistence type="inferred from homology"/>
<dbReference type="InterPro" id="IPR045857">
    <property type="entry name" value="O16G_dom_2"/>
</dbReference>
<evidence type="ECO:0000259" key="6">
    <source>
        <dbReference type="SMART" id="SM00642"/>
    </source>
</evidence>
<evidence type="ECO:0000313" key="7">
    <source>
        <dbReference type="EMBL" id="GLI57198.1"/>
    </source>
</evidence>
<dbReference type="EC" id="3.2.1.1" evidence="5"/>
<sequence length="557" mass="65006">MKKNWWKEAVGYQIYPRSFKDSNGDGIGDLQGVISKLDYLKELGIDIIWICPMYKSPNDDNGYDISDYRDILDEFGSMGDFDELLAEVHRRGMKLIIDLVINHTSDEHEWFVEASSSKDNPKRDWYIWRDGKDGAEPNNWESIFSGSAWEHMEDTDQYYLHLFSKKQPDLNWENAEMRQEIYNMINWWLDKGIDGFRVDAISHIKKEDGFPDMPNPENTRYVSSFKKHMNQPGIHNYLRDLKENTFDKYDIVTVGEANGVSVGDLEDIREWVGSEDGKFNMIFQFEHLDLWNADTSGDFDVVGYKKVLSKWQNTVNDIGWNALYIENHDIPRSVSTWGDDGEYRLQCAKSFGAVYFLQKGTPFIFQGQEIGMTNVSYPSIKDYKDVRTLNEYNEASEDSKKCATFIENLKVSSRDNARTPMQWDATANAGFTSGTPWIGTNENYRSINVESELRDENSILNFYKKMIRLRGDSKELLYGDYKLLMEEDKNIYAYTRMEGERGYVIVCNLSRNLCEFKGEDKLKHENLVLNNYSVDTHGEIKNFMLSPYECRVYKIER</sequence>
<dbReference type="InterPro" id="IPR013780">
    <property type="entry name" value="Glyco_hydro_b"/>
</dbReference>
<dbReference type="PANTHER" id="PTHR10357:SF178">
    <property type="entry name" value="OLIGO-1,6-GLUCOSIDASE 3-RELATED"/>
    <property type="match status" value="1"/>
</dbReference>
<dbReference type="SUPFAM" id="SSF51011">
    <property type="entry name" value="Glycosyl hydrolase domain"/>
    <property type="match status" value="1"/>
</dbReference>
<dbReference type="InterPro" id="IPR006047">
    <property type="entry name" value="GH13_cat_dom"/>
</dbReference>
<dbReference type="InterPro" id="IPR006046">
    <property type="entry name" value="Alpha_amylase"/>
</dbReference>
<dbReference type="FunFam" id="3.20.20.80:FF:000064">
    <property type="entry name" value="Oligo-1,6-glucosidase"/>
    <property type="match status" value="2"/>
</dbReference>
<keyword evidence="3 5" id="KW-0326">Glycosidase</keyword>
<dbReference type="FunFam" id="3.90.400.10:FF:000002">
    <property type="entry name" value="Sucrose isomerase"/>
    <property type="match status" value="1"/>
</dbReference>
<dbReference type="FunFam" id="2.60.40.1180:FF:000007">
    <property type="entry name" value="Sucrose isomerase"/>
    <property type="match status" value="1"/>
</dbReference>
<dbReference type="CDD" id="cd11333">
    <property type="entry name" value="AmyAc_SI_OligoGlu_DGase"/>
    <property type="match status" value="1"/>
</dbReference>
<evidence type="ECO:0000256" key="4">
    <source>
        <dbReference type="RuleBase" id="RU003615"/>
    </source>
</evidence>
<reference evidence="7" key="1">
    <citation type="submission" date="2022-12" db="EMBL/GenBank/DDBJ databases">
        <title>Reference genome sequencing for broad-spectrum identification of bacterial and archaeal isolates by mass spectrometry.</title>
        <authorList>
            <person name="Sekiguchi Y."/>
            <person name="Tourlousse D.M."/>
        </authorList>
    </citation>
    <scope>NUCLEOTIDE SEQUENCE</scope>
    <source>
        <strain evidence="7">10succ1</strain>
    </source>
</reference>
<feature type="domain" description="Glycosyl hydrolase family 13 catalytic" evidence="6">
    <location>
        <begin position="13"/>
        <end position="418"/>
    </location>
</feature>
<evidence type="ECO:0000256" key="2">
    <source>
        <dbReference type="ARBA" id="ARBA00022801"/>
    </source>
</evidence>
<dbReference type="GO" id="GO:0043169">
    <property type="term" value="F:cation binding"/>
    <property type="evidence" value="ECO:0007669"/>
    <property type="project" value="InterPro"/>
</dbReference>
<dbReference type="Gene3D" id="3.20.20.80">
    <property type="entry name" value="Glycosidases"/>
    <property type="match status" value="1"/>
</dbReference>
<comment type="caution">
    <text evidence="7">The sequence shown here is derived from an EMBL/GenBank/DDBJ whole genome shotgun (WGS) entry which is preliminary data.</text>
</comment>
<dbReference type="Pfam" id="PF00128">
    <property type="entry name" value="Alpha-amylase"/>
    <property type="match status" value="1"/>
</dbReference>
<dbReference type="SMART" id="SM00642">
    <property type="entry name" value="Aamy"/>
    <property type="match status" value="1"/>
</dbReference>
<organism evidence="7 8">
    <name type="scientific">Propionigenium maris DSM 9537</name>
    <dbReference type="NCBI Taxonomy" id="1123000"/>
    <lineage>
        <taxon>Bacteria</taxon>
        <taxon>Fusobacteriati</taxon>
        <taxon>Fusobacteriota</taxon>
        <taxon>Fusobacteriia</taxon>
        <taxon>Fusobacteriales</taxon>
        <taxon>Fusobacteriaceae</taxon>
        <taxon>Propionigenium</taxon>
    </lineage>
</organism>
<evidence type="ECO:0000256" key="3">
    <source>
        <dbReference type="ARBA" id="ARBA00023295"/>
    </source>
</evidence>
<dbReference type="RefSeq" id="WP_281836692.1">
    <property type="nucleotide sequence ID" value="NZ_BSDY01000014.1"/>
</dbReference>
<name>A0A9W6LP14_9FUSO</name>
<protein>
    <recommendedName>
        <fullName evidence="5">Alpha-amylase</fullName>
        <ecNumber evidence="5">3.2.1.1</ecNumber>
    </recommendedName>
</protein>
<dbReference type="Gene3D" id="2.60.40.1180">
    <property type="entry name" value="Golgi alpha-mannosidase II"/>
    <property type="match status" value="1"/>
</dbReference>
<dbReference type="Proteomes" id="UP001144471">
    <property type="component" value="Unassembled WGS sequence"/>
</dbReference>
<dbReference type="GO" id="GO:0009313">
    <property type="term" value="P:oligosaccharide catabolic process"/>
    <property type="evidence" value="ECO:0007669"/>
    <property type="project" value="TreeGrafter"/>
</dbReference>